<dbReference type="GO" id="GO:0019546">
    <property type="term" value="P:L-arginine deiminase pathway"/>
    <property type="evidence" value="ECO:0007669"/>
    <property type="project" value="TreeGrafter"/>
</dbReference>
<organism evidence="4 5">
    <name type="scientific">Granulicella sibirica</name>
    <dbReference type="NCBI Taxonomy" id="2479048"/>
    <lineage>
        <taxon>Bacteria</taxon>
        <taxon>Pseudomonadati</taxon>
        <taxon>Acidobacteriota</taxon>
        <taxon>Terriglobia</taxon>
        <taxon>Terriglobales</taxon>
        <taxon>Acidobacteriaceae</taxon>
        <taxon>Granulicella</taxon>
    </lineage>
</organism>
<evidence type="ECO:0000256" key="2">
    <source>
        <dbReference type="ARBA" id="ARBA00012171"/>
    </source>
</evidence>
<comment type="pathway">
    <text evidence="1">Amino-acid degradation; L-arginine degradation via ADI pathway; carbamoyl phosphate from L-arginine: step 1/2.</text>
</comment>
<dbReference type="SUPFAM" id="SSF55909">
    <property type="entry name" value="Pentein"/>
    <property type="match status" value="1"/>
</dbReference>
<dbReference type="Gene3D" id="3.75.10.10">
    <property type="entry name" value="L-arginine/glycine Amidinotransferase, Chain A"/>
    <property type="match status" value="1"/>
</dbReference>
<accession>A0A4Q0T5I1</accession>
<dbReference type="Proteomes" id="UP000289437">
    <property type="component" value="Unassembled WGS sequence"/>
</dbReference>
<dbReference type="EC" id="3.5.3.6" evidence="2"/>
<dbReference type="AlphaFoldDB" id="A0A4Q0T5I1"/>
<protein>
    <recommendedName>
        <fullName evidence="2">arginine deiminase</fullName>
        <ecNumber evidence="2">3.5.3.6</ecNumber>
    </recommendedName>
</protein>
<evidence type="ECO:0000256" key="1">
    <source>
        <dbReference type="ARBA" id="ARBA00005213"/>
    </source>
</evidence>
<dbReference type="RefSeq" id="WP_128911095.1">
    <property type="nucleotide sequence ID" value="NZ_RDSM01000001.1"/>
</dbReference>
<proteinExistence type="predicted"/>
<dbReference type="EMBL" id="RDSM01000001">
    <property type="protein sequence ID" value="RXH56831.1"/>
    <property type="molecule type" value="Genomic_DNA"/>
</dbReference>
<keyword evidence="5" id="KW-1185">Reference proteome</keyword>
<dbReference type="PANTHER" id="PTHR47271">
    <property type="entry name" value="ARGININE DEIMINASE"/>
    <property type="match status" value="1"/>
</dbReference>
<reference evidence="4 5" key="1">
    <citation type="submission" date="2018-11" db="EMBL/GenBank/DDBJ databases">
        <authorList>
            <person name="Mardanov A.V."/>
            <person name="Ravin N.V."/>
            <person name="Dedysh S.N."/>
        </authorList>
    </citation>
    <scope>NUCLEOTIDE SEQUENCE [LARGE SCALE GENOMIC DNA]</scope>
    <source>
        <strain evidence="4 5">AF10</strain>
    </source>
</reference>
<dbReference type="Pfam" id="PF19420">
    <property type="entry name" value="DDAH_eukar"/>
    <property type="match status" value="1"/>
</dbReference>
<dbReference type="PANTHER" id="PTHR47271:SF2">
    <property type="entry name" value="ARGININE DEIMINASE"/>
    <property type="match status" value="1"/>
</dbReference>
<sequence>MTTNKTNKTDKSSPHPIPTLLMCRPTLYQVAYVINPWMEGNLGNSSQPRAMQQWEHLHATLSRLARVLLVDPVPGSPDMVFTANAGLARDGIVAISSFHHPERQAEEEHFRRWFVDAGYRIIDLPRDTSFEGEGDALFSTDGSTLWVGHGARTHRQSHTLLESLWPAKVESLHLTDPRFYHLDTCFSPLEDGSLLYYPPAFDAPSLARIHAVYAPEQRIAVTEEDALRFACNAVNLGRTIVLNHISPDLERTLRDRGFDVIQLALDEFLKAGGAAKCLVMKLTSEIHTAQSTSDPATRAA</sequence>
<reference evidence="5" key="2">
    <citation type="submission" date="2019-02" db="EMBL/GenBank/DDBJ databases">
        <title>Granulicella sibirica sp. nov., a psychrotolerant acidobacterium isolated from an organic soil layer in forested tundra, West Siberia.</title>
        <authorList>
            <person name="Oshkin I.Y."/>
            <person name="Kulichevskaya I.S."/>
            <person name="Rijpstra W.I.C."/>
            <person name="Sinninghe Damste J.S."/>
            <person name="Rakitin A.L."/>
            <person name="Ravin N.V."/>
            <person name="Dedysh S.N."/>
        </authorList>
    </citation>
    <scope>NUCLEOTIDE SEQUENCE [LARGE SCALE GENOMIC DNA]</scope>
    <source>
        <strain evidence="5">AF10</strain>
    </source>
</reference>
<evidence type="ECO:0000313" key="5">
    <source>
        <dbReference type="Proteomes" id="UP000289437"/>
    </source>
</evidence>
<comment type="caution">
    <text evidence="4">The sequence shown here is derived from an EMBL/GenBank/DDBJ whole genome shotgun (WGS) entry which is preliminary data.</text>
</comment>
<dbReference type="GO" id="GO:0016990">
    <property type="term" value="F:arginine deiminase activity"/>
    <property type="evidence" value="ECO:0007669"/>
    <property type="project" value="UniProtKB-EC"/>
</dbReference>
<dbReference type="OrthoDB" id="9814070at2"/>
<evidence type="ECO:0000256" key="3">
    <source>
        <dbReference type="ARBA" id="ARBA00049429"/>
    </source>
</evidence>
<evidence type="ECO:0000313" key="4">
    <source>
        <dbReference type="EMBL" id="RXH56831.1"/>
    </source>
</evidence>
<name>A0A4Q0T5I1_9BACT</name>
<comment type="catalytic activity">
    <reaction evidence="3">
        <text>L-arginine + H2O = L-citrulline + NH4(+)</text>
        <dbReference type="Rhea" id="RHEA:19597"/>
        <dbReference type="ChEBI" id="CHEBI:15377"/>
        <dbReference type="ChEBI" id="CHEBI:28938"/>
        <dbReference type="ChEBI" id="CHEBI:32682"/>
        <dbReference type="ChEBI" id="CHEBI:57743"/>
        <dbReference type="EC" id="3.5.3.6"/>
    </reaction>
</comment>
<gene>
    <name evidence="4" type="ORF">GRAN_0141</name>
</gene>